<sequence>MNVIALIVGGFFGSLLRYGLGVGIPSVGSFPLSTVVINLTGCLFLGWFFTVAPLRKIPSQLRLGLGTGFTGAFTTFSTFSVQTLEALSSNRPGTAAAYVLANVIGGLLMAGFGMWIAGKNQSRQREGHA</sequence>
<gene>
    <name evidence="10 11" type="primary">crcB</name>
    <name evidence="10" type="synonym">fluC</name>
    <name evidence="11" type="ORF">EHV15_23335</name>
</gene>
<comment type="catalytic activity">
    <reaction evidence="8">
        <text>fluoride(in) = fluoride(out)</text>
        <dbReference type="Rhea" id="RHEA:76159"/>
        <dbReference type="ChEBI" id="CHEBI:17051"/>
    </reaction>
    <physiologicalReaction direction="left-to-right" evidence="8">
        <dbReference type="Rhea" id="RHEA:76160"/>
    </physiologicalReaction>
</comment>
<evidence type="ECO:0000256" key="4">
    <source>
        <dbReference type="ARBA" id="ARBA00022989"/>
    </source>
</evidence>
<dbReference type="OrthoDB" id="9799631at2"/>
<evidence type="ECO:0000256" key="1">
    <source>
        <dbReference type="ARBA" id="ARBA00004651"/>
    </source>
</evidence>
<keyword evidence="3 10" id="KW-0812">Transmembrane</keyword>
<dbReference type="NCBIfam" id="TIGR00494">
    <property type="entry name" value="crcB"/>
    <property type="match status" value="1"/>
</dbReference>
<feature type="binding site" evidence="10">
    <location>
        <position position="74"/>
    </location>
    <ligand>
        <name>Na(+)</name>
        <dbReference type="ChEBI" id="CHEBI:29101"/>
        <note>structural</note>
    </ligand>
</feature>
<evidence type="ECO:0000256" key="2">
    <source>
        <dbReference type="ARBA" id="ARBA00022475"/>
    </source>
</evidence>
<dbReference type="GO" id="GO:0062054">
    <property type="term" value="F:fluoride channel activity"/>
    <property type="evidence" value="ECO:0007669"/>
    <property type="project" value="UniProtKB-UniRule"/>
</dbReference>
<evidence type="ECO:0000256" key="3">
    <source>
        <dbReference type="ARBA" id="ARBA00022692"/>
    </source>
</evidence>
<dbReference type="EMBL" id="RRCN01000001">
    <property type="protein sequence ID" value="RRJ65522.1"/>
    <property type="molecule type" value="Genomic_DNA"/>
</dbReference>
<dbReference type="PANTHER" id="PTHR28259:SF1">
    <property type="entry name" value="FLUORIDE EXPORT PROTEIN 1-RELATED"/>
    <property type="match status" value="1"/>
</dbReference>
<organism evidence="11 12">
    <name type="scientific">Paenibacillus oralis</name>
    <dbReference type="NCBI Taxonomy" id="2490856"/>
    <lineage>
        <taxon>Bacteria</taxon>
        <taxon>Bacillati</taxon>
        <taxon>Bacillota</taxon>
        <taxon>Bacilli</taxon>
        <taxon>Bacillales</taxon>
        <taxon>Paenibacillaceae</taxon>
        <taxon>Paenibacillus</taxon>
    </lineage>
</organism>
<dbReference type="HAMAP" id="MF_00454">
    <property type="entry name" value="FluC"/>
    <property type="match status" value="1"/>
</dbReference>
<name>A0A3P3U587_9BACL</name>
<dbReference type="GO" id="GO:0046872">
    <property type="term" value="F:metal ion binding"/>
    <property type="evidence" value="ECO:0007669"/>
    <property type="project" value="UniProtKB-KW"/>
</dbReference>
<comment type="similarity">
    <text evidence="7 10">Belongs to the fluoride channel Fluc/FEX (TC 1.A.43) family.</text>
</comment>
<dbReference type="InterPro" id="IPR003691">
    <property type="entry name" value="FluC"/>
</dbReference>
<keyword evidence="10" id="KW-0915">Sodium</keyword>
<evidence type="ECO:0000256" key="8">
    <source>
        <dbReference type="ARBA" id="ARBA00035585"/>
    </source>
</evidence>
<accession>A0A3P3U587</accession>
<feature type="transmembrane region" description="Helical" evidence="10">
    <location>
        <begin position="96"/>
        <end position="117"/>
    </location>
</feature>
<evidence type="ECO:0000256" key="7">
    <source>
        <dbReference type="ARBA" id="ARBA00035120"/>
    </source>
</evidence>
<evidence type="ECO:0000256" key="6">
    <source>
        <dbReference type="ARBA" id="ARBA00023303"/>
    </source>
</evidence>
<evidence type="ECO:0000256" key="10">
    <source>
        <dbReference type="HAMAP-Rule" id="MF_00454"/>
    </source>
</evidence>
<comment type="function">
    <text evidence="9 10">Fluoride-specific ion channel. Important for reducing fluoride concentration in the cell, thus reducing its toxicity.</text>
</comment>
<dbReference type="AlphaFoldDB" id="A0A3P3U587"/>
<feature type="transmembrane region" description="Helical" evidence="10">
    <location>
        <begin position="63"/>
        <end position="84"/>
    </location>
</feature>
<dbReference type="Proteomes" id="UP000267017">
    <property type="component" value="Unassembled WGS sequence"/>
</dbReference>
<feature type="binding site" evidence="10">
    <location>
        <position position="71"/>
    </location>
    <ligand>
        <name>Na(+)</name>
        <dbReference type="ChEBI" id="CHEBI:29101"/>
        <note>structural</note>
    </ligand>
</feature>
<evidence type="ECO:0000256" key="9">
    <source>
        <dbReference type="ARBA" id="ARBA00049940"/>
    </source>
</evidence>
<keyword evidence="5 10" id="KW-0472">Membrane</keyword>
<keyword evidence="6 10" id="KW-0407">Ion channel</keyword>
<evidence type="ECO:0000256" key="5">
    <source>
        <dbReference type="ARBA" id="ARBA00023136"/>
    </source>
</evidence>
<evidence type="ECO:0000313" key="11">
    <source>
        <dbReference type="EMBL" id="RRJ65522.1"/>
    </source>
</evidence>
<dbReference type="Pfam" id="PF02537">
    <property type="entry name" value="CRCB"/>
    <property type="match status" value="1"/>
</dbReference>
<keyword evidence="10" id="KW-0406">Ion transport</keyword>
<comment type="caution">
    <text evidence="11">The sequence shown here is derived from an EMBL/GenBank/DDBJ whole genome shotgun (WGS) entry which is preliminary data.</text>
</comment>
<reference evidence="11 12" key="1">
    <citation type="submission" date="2018-11" db="EMBL/GenBank/DDBJ databases">
        <title>Genome sequencing of Paenibacillus sp. KCOM 3021 (= ChDC PVNT-B20).</title>
        <authorList>
            <person name="Kook J.-K."/>
            <person name="Park S.-N."/>
            <person name="Lim Y.K."/>
        </authorList>
    </citation>
    <scope>NUCLEOTIDE SEQUENCE [LARGE SCALE GENOMIC DNA]</scope>
    <source>
        <strain evidence="11 12">KCOM 3021</strain>
    </source>
</reference>
<comment type="subcellular location">
    <subcellularLocation>
        <location evidence="1 10">Cell membrane</location>
        <topology evidence="1 10">Multi-pass membrane protein</topology>
    </subcellularLocation>
</comment>
<evidence type="ECO:0000313" key="12">
    <source>
        <dbReference type="Proteomes" id="UP000267017"/>
    </source>
</evidence>
<comment type="activity regulation">
    <text evidence="10">Na(+) is not transported, but it plays an essential structural role and its presence is essential for fluoride channel function.</text>
</comment>
<keyword evidence="4 10" id="KW-1133">Transmembrane helix</keyword>
<keyword evidence="10" id="KW-0479">Metal-binding</keyword>
<keyword evidence="2 10" id="KW-1003">Cell membrane</keyword>
<feature type="transmembrane region" description="Helical" evidence="10">
    <location>
        <begin position="31"/>
        <end position="51"/>
    </location>
</feature>
<dbReference type="GO" id="GO:0140114">
    <property type="term" value="P:cellular detoxification of fluoride"/>
    <property type="evidence" value="ECO:0007669"/>
    <property type="project" value="UniProtKB-UniRule"/>
</dbReference>
<protein>
    <recommendedName>
        <fullName evidence="10">Fluoride-specific ion channel FluC</fullName>
    </recommendedName>
</protein>
<dbReference type="GO" id="GO:0005886">
    <property type="term" value="C:plasma membrane"/>
    <property type="evidence" value="ECO:0007669"/>
    <property type="project" value="UniProtKB-SubCell"/>
</dbReference>
<keyword evidence="12" id="KW-1185">Reference proteome</keyword>
<keyword evidence="10" id="KW-0813">Transport</keyword>
<proteinExistence type="inferred from homology"/>
<dbReference type="PANTHER" id="PTHR28259">
    <property type="entry name" value="FLUORIDE EXPORT PROTEIN 1-RELATED"/>
    <property type="match status" value="1"/>
</dbReference>